<feature type="compositionally biased region" description="Basic and acidic residues" evidence="2">
    <location>
        <begin position="1249"/>
        <end position="1258"/>
    </location>
</feature>
<comment type="caution">
    <text evidence="3">The sequence shown here is derived from an EMBL/GenBank/DDBJ whole genome shotgun (WGS) entry which is preliminary data.</text>
</comment>
<dbReference type="InterPro" id="IPR051553">
    <property type="entry name" value="Ran_GTPase-activating"/>
</dbReference>
<dbReference type="Pfam" id="PF00415">
    <property type="entry name" value="RCC1"/>
    <property type="match status" value="3"/>
</dbReference>
<proteinExistence type="predicted"/>
<dbReference type="InterPro" id="IPR000408">
    <property type="entry name" value="Reg_chr_condens"/>
</dbReference>
<feature type="region of interest" description="Disordered" evidence="2">
    <location>
        <begin position="637"/>
        <end position="717"/>
    </location>
</feature>
<feature type="compositionally biased region" description="Low complexity" evidence="2">
    <location>
        <begin position="1847"/>
        <end position="1856"/>
    </location>
</feature>
<feature type="repeat" description="RCC1" evidence="1">
    <location>
        <begin position="1573"/>
        <end position="1627"/>
    </location>
</feature>
<feature type="compositionally biased region" description="Polar residues" evidence="2">
    <location>
        <begin position="1857"/>
        <end position="1866"/>
    </location>
</feature>
<name>A0A922HGS7_DERFA</name>
<feature type="region of interest" description="Disordered" evidence="2">
    <location>
        <begin position="491"/>
        <end position="522"/>
    </location>
</feature>
<dbReference type="PROSITE" id="PS50012">
    <property type="entry name" value="RCC1_3"/>
    <property type="match status" value="4"/>
</dbReference>
<evidence type="ECO:0000256" key="1">
    <source>
        <dbReference type="PROSITE-ProRule" id="PRU00235"/>
    </source>
</evidence>
<dbReference type="InterPro" id="IPR009091">
    <property type="entry name" value="RCC1/BLIP-II"/>
</dbReference>
<sequence length="2285" mass="262801">MDIFQKRQFFQLIPNDDNQECFDQKSIGIELATYSHVVDNRHFHENELGGQRIHSERNLVLYTNDYRLHLFQYGSFIDLNQSTNQSNNDDDDDDGKAKKWRHWIIPLDSKKGRIVSMCMDQSGEQLLAITNESIIYVIPFYFITYYDQSIDMYRTVIEKDASLRMNCCNNKTIVEPTSIVWWQRNERYVQQRLSIAVIGTKRGQISMIDLDTDQQFNRYSVPLPIESLNIYDEMYNRSLLITCAQGKQYQLILEEFRTSTSSFSSNQHQQLSTTIEHCEPSIHCLSPATATTTTKNMTSSTPLSKLSGFFTSRSSSSKESMTKTSIKNQTSGLLSGFNNYYLSCLLNLPFENENDVLLGRITGNPSNTEDADGDDDDDDDSLTTTKPQLITFNNNESIVLPISSKSTDNDVFSFNVDDLIVPLMQTASHQPQQQQQQQQQQSSHQNNCVKMAIYPPRNLNSKTTNNNNNNIYVVKYQNCAKLKLSQTLSSSSSSNITTTTTTTTTGNEADFSNDSDSSSSSPSQDLDFLIISKKSSNSLDNFCNISIHNNQMLLELYEFPWQKFCTKTILLSSARLFSISLMNSDTAIGDDHDDDHGSSTTKNNLLRIIDCSYRFFMLVFPNRLSLISKTFSEQSNKSHRTISTGSVGGVRGSSITSGSPRSPLLLKRSDSSGHRRSPSSRNFQSNGNKFGGGSFRRKSPGSSRTTTPRSISMSNISNSMSTNCSAIAEFRFDEYENKSNEIIDVFLANQQQCTHGISIRDYLYSKLSMEIADQQQQQQLDHQERYLIELLSSTDLDQATIQLDEEFLVITKYSVYIIESKEKSFGRIFHSEILSFLHHNQEEEGYYQDGDLINRAKFLVDCFSPSSSASMVYHHRSSLYNKTSCSSIDSPSLNHQLNPSTMVMIPSQSWQLWLCRSAMLLMNQIFDDNEQLCCLSQNERIRIVSLLAENTKQSNDTIDCTFHLKQWIQNRMNQIFRLLELCRCPKRRVITALNVFRFWSLSIGQIRKFFHTRILFELNDDERNYLSWQLFEALLAIYQFHHHSSHDDQEKSSSNNEKSTSCSELYEYFYNYRQYYNHQLVLRRLIDLNLYKMSEYVARLHGDYLYLIYFILQYKCMTMMTMLDDQLSNSDRHCRHQILRLLTSKHVTYALILSTEFIHHHHHHSNCLITSNCMVGECRSIRLIERYLQFLFSQLPQLSLRFLRRSTKIFDPRRLAVRLLINQTLFYCNQTYLCNTDKRDDDDDDDNDDGHLDHHDSGDVHMMNDSLSESECSSLITTNGKLRKSLLPIKRRDLLNMELFLESLCLKKLTTKSESSYDWSFIHTVIGFMPKHLKIYEQKLDEHYRRQKSHQELSLCPKTTYFDHHIVAGTHCSLIFDHRQYCLWGRFDYTFTNSERLEQIFSSFDDQQRSIADDRIPPPSIKTNRLLKPQLNRFFSTIINDPIRSISIGYQHMMILTDNGIYGLGSSAFGQLGLGSEVLQTRYPTLLDFGHDIQDERKKIWKIVCGSYHTLLLSNDGHLYSFGWSLHGQLGHGTLIEDQFEPRLVRYFIDTINVSIADVAAGYAHTAALTTTGDLYMFGQNCYGQLGVEPAGCNGNKFFIPQKFTLISGPIRMICCGPFHTVVIAVSDESESSLISEKLYCWGIDPKTWRLKMRADRAAWTNNQRNMNIVVICKNQTVDYSKIREINLEKLPPGSCIQKMAAGQSHTLLLTDQGLIYTFGNGRDGQLGLLKQSSLEAEFQAQPVSINCQDDDHDADEYYQQNHFIDIACGSFHSLAIDFDGNVWGWGQNSNGQLFDGQSNTMTTTTATSSGDCDDLTVTLSHDGHGSIGNDSPRRYESRHITINLNSSSSSSSTSSNQMILASSGGSPKHNRCQPSILFCISNIMEAHDQNFNTFDYDNFTGWQIPIDIDDDRQSILNKPLRLQRKILLTILHNRHDLNINSLIRRFERLELYQLCSFVSWIANDLIGSVKFQFNALRQELNAKNDDDDDEVDMKRKKLINEISNLLKFYLEQIDLNHHKIKSSPSSSIQCKLTAKLLENLLQFWNEFQLQDNHNQIYPEDFIEILEQIFFAESMINPYFGPQLLCLVKQHEQDDIRQQIGMTDQLLTRIVKKSDELIRKQSSSKSEDHQDPIVTLQELFSQTLSTGSSIFECPNRIDEQQQSSNHSQWPLEIQWQNIVDEYLKKPPPLVNHKQQDDNHQSIVEIEISSDIENDPLLLLFKCGHCMTRTKFQSQYQLSNCDGSSSIEPFTVINQKLSTTEIDSEFLNDAIKDLKCIECYQQQKKI</sequence>
<feature type="region of interest" description="Disordered" evidence="2">
    <location>
        <begin position="361"/>
        <end position="386"/>
    </location>
</feature>
<evidence type="ECO:0000313" key="4">
    <source>
        <dbReference type="Proteomes" id="UP000790347"/>
    </source>
</evidence>
<protein>
    <submittedName>
        <fullName evidence="3">Uncharacterized protein</fullName>
    </submittedName>
</protein>
<dbReference type="Pfam" id="PF13540">
    <property type="entry name" value="RCC1_2"/>
    <property type="match status" value="2"/>
</dbReference>
<organism evidence="3 4">
    <name type="scientific">Dermatophagoides farinae</name>
    <name type="common">American house dust mite</name>
    <dbReference type="NCBI Taxonomy" id="6954"/>
    <lineage>
        <taxon>Eukaryota</taxon>
        <taxon>Metazoa</taxon>
        <taxon>Ecdysozoa</taxon>
        <taxon>Arthropoda</taxon>
        <taxon>Chelicerata</taxon>
        <taxon>Arachnida</taxon>
        <taxon>Acari</taxon>
        <taxon>Acariformes</taxon>
        <taxon>Sarcoptiformes</taxon>
        <taxon>Astigmata</taxon>
        <taxon>Psoroptidia</taxon>
        <taxon>Analgoidea</taxon>
        <taxon>Pyroglyphidae</taxon>
        <taxon>Dermatophagoidinae</taxon>
        <taxon>Dermatophagoides</taxon>
    </lineage>
</organism>
<feature type="repeat" description="RCC1" evidence="1">
    <location>
        <begin position="1459"/>
        <end position="1516"/>
    </location>
</feature>
<feature type="compositionally biased region" description="Low complexity" evidence="2">
    <location>
        <begin position="700"/>
        <end position="717"/>
    </location>
</feature>
<dbReference type="SUPFAM" id="SSF50985">
    <property type="entry name" value="RCC1/BLIP-II"/>
    <property type="match status" value="2"/>
</dbReference>
<dbReference type="Proteomes" id="UP000790347">
    <property type="component" value="Unassembled WGS sequence"/>
</dbReference>
<evidence type="ECO:0000256" key="2">
    <source>
        <dbReference type="SAM" id="MobiDB-lite"/>
    </source>
</evidence>
<dbReference type="PANTHER" id="PTHR45982:SF1">
    <property type="entry name" value="REGULATOR OF CHROMOSOME CONDENSATION"/>
    <property type="match status" value="1"/>
</dbReference>
<dbReference type="PRINTS" id="PR00633">
    <property type="entry name" value="RCCNDNSATION"/>
</dbReference>
<accession>A0A922HGS7</accession>
<feature type="region of interest" description="Disordered" evidence="2">
    <location>
        <begin position="1845"/>
        <end position="1868"/>
    </location>
</feature>
<evidence type="ECO:0000313" key="3">
    <source>
        <dbReference type="EMBL" id="KAH9493383.1"/>
    </source>
</evidence>
<keyword evidence="4" id="KW-1185">Reference proteome</keyword>
<dbReference type="PANTHER" id="PTHR45982">
    <property type="entry name" value="REGULATOR OF CHROMOSOME CONDENSATION"/>
    <property type="match status" value="1"/>
</dbReference>
<feature type="region of interest" description="Disordered" evidence="2">
    <location>
        <begin position="1239"/>
        <end position="1258"/>
    </location>
</feature>
<reference evidence="3" key="2">
    <citation type="journal article" date="2022" name="Res Sq">
        <title>Comparative Genomics Reveals Insights into the Divergent Evolution of Astigmatic Mites and Household Pest Adaptations.</title>
        <authorList>
            <person name="Xiong Q."/>
            <person name="Wan A.T.-Y."/>
            <person name="Liu X.-Y."/>
            <person name="Fung C.S.-H."/>
            <person name="Xiao X."/>
            <person name="Malainual N."/>
            <person name="Hou J."/>
            <person name="Wang L."/>
            <person name="Wang M."/>
            <person name="Yang K."/>
            <person name="Cui Y."/>
            <person name="Leung E."/>
            <person name="Nong W."/>
            <person name="Shin S.-K."/>
            <person name="Au S."/>
            <person name="Jeong K.Y."/>
            <person name="Chew F.T."/>
            <person name="Hui J."/>
            <person name="Leung T.F."/>
            <person name="Tungtrongchitr A."/>
            <person name="Zhong N."/>
            <person name="Liu Z."/>
            <person name="Tsui S."/>
        </authorList>
    </citation>
    <scope>NUCLEOTIDE SEQUENCE</scope>
    <source>
        <strain evidence="3">Derf</strain>
        <tissue evidence="3">Whole organism</tissue>
    </source>
</reference>
<dbReference type="PROSITE" id="PS00626">
    <property type="entry name" value="RCC1_2"/>
    <property type="match status" value="2"/>
</dbReference>
<feature type="repeat" description="RCC1" evidence="1">
    <location>
        <begin position="1517"/>
        <end position="1572"/>
    </location>
</feature>
<gene>
    <name evidence="3" type="ORF">DERF_014135</name>
</gene>
<reference evidence="3" key="1">
    <citation type="submission" date="2013-05" db="EMBL/GenBank/DDBJ databases">
        <authorList>
            <person name="Yim A.K.Y."/>
            <person name="Chan T.F."/>
            <person name="Ji K.M."/>
            <person name="Liu X.Y."/>
            <person name="Zhou J.W."/>
            <person name="Li R.Q."/>
            <person name="Yang K.Y."/>
            <person name="Li J."/>
            <person name="Li M."/>
            <person name="Law P.T.W."/>
            <person name="Wu Y.L."/>
            <person name="Cai Z.L."/>
            <person name="Qin H."/>
            <person name="Bao Y."/>
            <person name="Leung R.K.K."/>
            <person name="Ng P.K.S."/>
            <person name="Zou J."/>
            <person name="Zhong X.J."/>
            <person name="Ran P.X."/>
            <person name="Zhong N.S."/>
            <person name="Liu Z.G."/>
            <person name="Tsui S.K.W."/>
        </authorList>
    </citation>
    <scope>NUCLEOTIDE SEQUENCE</scope>
    <source>
        <strain evidence="3">Derf</strain>
        <tissue evidence="3">Whole organism</tissue>
    </source>
</reference>
<feature type="compositionally biased region" description="Acidic residues" evidence="2">
    <location>
        <begin position="369"/>
        <end position="381"/>
    </location>
</feature>
<dbReference type="EMBL" id="ASGP02000008">
    <property type="protein sequence ID" value="KAH9493383.1"/>
    <property type="molecule type" value="Genomic_DNA"/>
</dbReference>
<feature type="repeat" description="RCC1" evidence="1">
    <location>
        <begin position="1714"/>
        <end position="1780"/>
    </location>
</feature>
<dbReference type="Gene3D" id="2.130.10.30">
    <property type="entry name" value="Regulator of chromosome condensation 1/beta-lactamase-inhibitor protein II"/>
    <property type="match status" value="2"/>
</dbReference>